<gene>
    <name evidence="1" type="ORF">P5G62_015330</name>
</gene>
<sequence>MGKLSPMFEKTKLFTLEDHNKSASQRKPRNDKKKQIKIPVTDEQKLHIGRLSLLNGHKGEIDSYLASVFSQAIERPYIQYSKPIEYKDNSNYASTKVVKDVFDEITRLKVEWGLRSIRQAAHRILINELMG</sequence>
<evidence type="ECO:0000313" key="1">
    <source>
        <dbReference type="EMBL" id="MFB3168489.1"/>
    </source>
</evidence>
<reference evidence="1 2" key="1">
    <citation type="submission" date="2024-05" db="EMBL/GenBank/DDBJ databases">
        <authorList>
            <person name="Venkateswaran K."/>
        </authorList>
    </citation>
    <scope>NUCLEOTIDE SEQUENCE [LARGE SCALE GENOMIC DNA]</scope>
    <source>
        <strain evidence="1 2">179-C4-2-HS</strain>
    </source>
</reference>
<organism evidence="1 2">
    <name type="scientific">Neobacillus driksii</name>
    <dbReference type="NCBI Taxonomy" id="3035913"/>
    <lineage>
        <taxon>Bacteria</taxon>
        <taxon>Bacillati</taxon>
        <taxon>Bacillota</taxon>
        <taxon>Bacilli</taxon>
        <taxon>Bacillales</taxon>
        <taxon>Bacillaceae</taxon>
        <taxon>Neobacillus</taxon>
    </lineage>
</organism>
<accession>A0ABV4YVX3</accession>
<proteinExistence type="predicted"/>
<protein>
    <submittedName>
        <fullName evidence="1">Uncharacterized protein</fullName>
    </submittedName>
</protein>
<dbReference type="RefSeq" id="WP_306072953.1">
    <property type="nucleotide sequence ID" value="NZ_JAROBZ020000001.1"/>
</dbReference>
<evidence type="ECO:0000313" key="2">
    <source>
        <dbReference type="Proteomes" id="UP001241748"/>
    </source>
</evidence>
<dbReference type="Proteomes" id="UP001241748">
    <property type="component" value="Unassembled WGS sequence"/>
</dbReference>
<keyword evidence="2" id="KW-1185">Reference proteome</keyword>
<comment type="caution">
    <text evidence="1">The sequence shown here is derived from an EMBL/GenBank/DDBJ whole genome shotgun (WGS) entry which is preliminary data.</text>
</comment>
<name>A0ABV4YVX3_9BACI</name>
<dbReference type="EMBL" id="JAROBZ020000001">
    <property type="protein sequence ID" value="MFB3168489.1"/>
    <property type="molecule type" value="Genomic_DNA"/>
</dbReference>